<organism evidence="7 8">
    <name type="scientific">Erythroxylum novogranatense</name>
    <dbReference type="NCBI Taxonomy" id="1862640"/>
    <lineage>
        <taxon>Eukaryota</taxon>
        <taxon>Viridiplantae</taxon>
        <taxon>Streptophyta</taxon>
        <taxon>Embryophyta</taxon>
        <taxon>Tracheophyta</taxon>
        <taxon>Spermatophyta</taxon>
        <taxon>Magnoliopsida</taxon>
        <taxon>eudicotyledons</taxon>
        <taxon>Gunneridae</taxon>
        <taxon>Pentapetalae</taxon>
        <taxon>rosids</taxon>
        <taxon>fabids</taxon>
        <taxon>Malpighiales</taxon>
        <taxon>Erythroxylaceae</taxon>
        <taxon>Erythroxylum</taxon>
    </lineage>
</organism>
<dbReference type="Proteomes" id="UP001159364">
    <property type="component" value="Linkage Group LG06"/>
</dbReference>
<evidence type="ECO:0000313" key="8">
    <source>
        <dbReference type="Proteomes" id="UP001159364"/>
    </source>
</evidence>
<dbReference type="InterPro" id="IPR000109">
    <property type="entry name" value="POT_fam"/>
</dbReference>
<accession>A0AAV8T6Y7</accession>
<keyword evidence="3 6" id="KW-0812">Transmembrane</keyword>
<feature type="transmembrane region" description="Helical" evidence="6">
    <location>
        <begin position="39"/>
        <end position="65"/>
    </location>
</feature>
<feature type="transmembrane region" description="Helical" evidence="6">
    <location>
        <begin position="343"/>
        <end position="364"/>
    </location>
</feature>
<comment type="caution">
    <text evidence="7">The sequence shown here is derived from an EMBL/GenBank/DDBJ whole genome shotgun (WGS) entry which is preliminary data.</text>
</comment>
<feature type="transmembrane region" description="Helical" evidence="6">
    <location>
        <begin position="384"/>
        <end position="405"/>
    </location>
</feature>
<keyword evidence="8" id="KW-1185">Reference proteome</keyword>
<dbReference type="SUPFAM" id="SSF103473">
    <property type="entry name" value="MFS general substrate transporter"/>
    <property type="match status" value="1"/>
</dbReference>
<reference evidence="7 8" key="1">
    <citation type="submission" date="2021-09" db="EMBL/GenBank/DDBJ databases">
        <title>Genomic insights and catalytic innovation underlie evolution of tropane alkaloids biosynthesis.</title>
        <authorList>
            <person name="Wang Y.-J."/>
            <person name="Tian T."/>
            <person name="Huang J.-P."/>
            <person name="Huang S.-X."/>
        </authorList>
    </citation>
    <scope>NUCLEOTIDE SEQUENCE [LARGE SCALE GENOMIC DNA]</scope>
    <source>
        <strain evidence="7">KIB-2018</strain>
        <tissue evidence="7">Leaf</tissue>
    </source>
</reference>
<evidence type="ECO:0000313" key="7">
    <source>
        <dbReference type="EMBL" id="KAJ8762020.1"/>
    </source>
</evidence>
<gene>
    <name evidence="7" type="ORF">K2173_006622</name>
</gene>
<evidence type="ECO:0000256" key="6">
    <source>
        <dbReference type="SAM" id="Phobius"/>
    </source>
</evidence>
<keyword evidence="5 6" id="KW-0472">Membrane</keyword>
<dbReference type="AlphaFoldDB" id="A0AAV8T6Y7"/>
<comment type="subcellular location">
    <subcellularLocation>
        <location evidence="1">Membrane</location>
        <topology evidence="1">Multi-pass membrane protein</topology>
    </subcellularLocation>
</comment>
<comment type="similarity">
    <text evidence="2">Belongs to the major facilitator superfamily. Proton-dependent oligopeptide transporter (POT/PTR) (TC 2.A.17) family.</text>
</comment>
<feature type="transmembrane region" description="Helical" evidence="6">
    <location>
        <begin position="558"/>
        <end position="577"/>
    </location>
</feature>
<evidence type="ECO:0008006" key="9">
    <source>
        <dbReference type="Google" id="ProtNLM"/>
    </source>
</evidence>
<dbReference type="GO" id="GO:0022857">
    <property type="term" value="F:transmembrane transporter activity"/>
    <property type="evidence" value="ECO:0007669"/>
    <property type="project" value="InterPro"/>
</dbReference>
<feature type="transmembrane region" description="Helical" evidence="6">
    <location>
        <begin position="193"/>
        <end position="216"/>
    </location>
</feature>
<feature type="transmembrane region" description="Helical" evidence="6">
    <location>
        <begin position="151"/>
        <end position="172"/>
    </location>
</feature>
<evidence type="ECO:0000256" key="3">
    <source>
        <dbReference type="ARBA" id="ARBA00022692"/>
    </source>
</evidence>
<feature type="transmembrane region" description="Helical" evidence="6">
    <location>
        <begin position="103"/>
        <end position="122"/>
    </location>
</feature>
<protein>
    <recommendedName>
        <fullName evidence="9">Protein NRT1/ PTR FAMILY 4.5-like</fullName>
    </recommendedName>
</protein>
<name>A0AAV8T6Y7_9ROSI</name>
<evidence type="ECO:0000256" key="5">
    <source>
        <dbReference type="ARBA" id="ARBA00023136"/>
    </source>
</evidence>
<sequence length="592" mass="66202">MVFKIKIIFFYDYETVEGKVDWHGEPAIKCKHGGKRASLFVLGMMVLDSAANVALQVSLVTYLVGVMHLELADAANQLNNMLGTVHILTLLIAAFADTYFGRYRVAIVSGFFEFLGMALLTIQARFPSMKPPPCKVFSEGSNCQKVEGSDAVLLFIALYMIGIGLAGLKTSLPPHGADQFDDKDPRELRQMASYFNYLVLSVALGGSVSLTFIVWIQDNKGWDLGFGASSASILFGLVLFLVALPVFRIDAPQESSAITEILQVYVAALRKRKLKLPEVPADLYEISKEDEASFTIEFLPHTDTFRFLDKAAVRPPSTVQLERPESINPWKLCRVTQVENAKIVLGIMPLVFCTIVMTVCTAQLQTFSVQQCRTMDARIFRSITLPPASLQVIPYIIVTVLVPIYDRVFVPIARKITGHPTGITNLQRIGVGLFLSSVSMAIAGVIEVKRKAVATRHNMLDAVPGIQPLPISRLWLSIQYMIFGIADMFTFAGLLRFFYAETPKGLKSVSTCFLWISVSLGYFSSSILVELVNRITAHITKNRGWLAGNNLNSNHLEYFYWLLSIIVLINFFVYLIVSRRYKYRPQYDMVYV</sequence>
<keyword evidence="4 6" id="KW-1133">Transmembrane helix</keyword>
<feature type="transmembrane region" description="Helical" evidence="6">
    <location>
        <begin position="426"/>
        <end position="446"/>
    </location>
</feature>
<dbReference type="Pfam" id="PF00854">
    <property type="entry name" value="PTR2"/>
    <property type="match status" value="1"/>
</dbReference>
<feature type="transmembrane region" description="Helical" evidence="6">
    <location>
        <begin position="478"/>
        <end position="499"/>
    </location>
</feature>
<dbReference type="GO" id="GO:0016020">
    <property type="term" value="C:membrane"/>
    <property type="evidence" value="ECO:0007669"/>
    <property type="project" value="UniProtKB-SubCell"/>
</dbReference>
<evidence type="ECO:0000256" key="2">
    <source>
        <dbReference type="ARBA" id="ARBA00005982"/>
    </source>
</evidence>
<dbReference type="EMBL" id="JAIWQS010000006">
    <property type="protein sequence ID" value="KAJ8762020.1"/>
    <property type="molecule type" value="Genomic_DNA"/>
</dbReference>
<feature type="transmembrane region" description="Helical" evidence="6">
    <location>
        <begin position="511"/>
        <end position="529"/>
    </location>
</feature>
<dbReference type="InterPro" id="IPR036259">
    <property type="entry name" value="MFS_trans_sf"/>
</dbReference>
<evidence type="ECO:0000256" key="4">
    <source>
        <dbReference type="ARBA" id="ARBA00022989"/>
    </source>
</evidence>
<evidence type="ECO:0000256" key="1">
    <source>
        <dbReference type="ARBA" id="ARBA00004141"/>
    </source>
</evidence>
<feature type="transmembrane region" description="Helical" evidence="6">
    <location>
        <begin position="77"/>
        <end position="96"/>
    </location>
</feature>
<dbReference type="PANTHER" id="PTHR11654">
    <property type="entry name" value="OLIGOPEPTIDE TRANSPORTER-RELATED"/>
    <property type="match status" value="1"/>
</dbReference>
<proteinExistence type="inferred from homology"/>
<dbReference type="Gene3D" id="1.20.1250.20">
    <property type="entry name" value="MFS general substrate transporter like domains"/>
    <property type="match status" value="1"/>
</dbReference>
<feature type="transmembrane region" description="Helical" evidence="6">
    <location>
        <begin position="228"/>
        <end position="247"/>
    </location>
</feature>